<dbReference type="GO" id="GO:0050660">
    <property type="term" value="F:flavin adenine dinucleotide binding"/>
    <property type="evidence" value="ECO:0007669"/>
    <property type="project" value="TreeGrafter"/>
</dbReference>
<dbReference type="GO" id="GO:0019752">
    <property type="term" value="P:carboxylic acid metabolic process"/>
    <property type="evidence" value="ECO:0007669"/>
    <property type="project" value="UniProtKB-ARBA"/>
</dbReference>
<dbReference type="CDD" id="cd07035">
    <property type="entry name" value="TPP_PYR_POX_like"/>
    <property type="match status" value="1"/>
</dbReference>
<organism evidence="7 8">
    <name type="scientific">Devosia enhydra</name>
    <dbReference type="NCBI Taxonomy" id="665118"/>
    <lineage>
        <taxon>Bacteria</taxon>
        <taxon>Pseudomonadati</taxon>
        <taxon>Pseudomonadota</taxon>
        <taxon>Alphaproteobacteria</taxon>
        <taxon>Hyphomicrobiales</taxon>
        <taxon>Devosiaceae</taxon>
        <taxon>Devosia</taxon>
    </lineage>
</organism>
<proteinExistence type="inferred from homology"/>
<evidence type="ECO:0000259" key="5">
    <source>
        <dbReference type="Pfam" id="PF02775"/>
    </source>
</evidence>
<protein>
    <submittedName>
        <fullName evidence="7">Acetolactate synthase-1/2/3 large subunit</fullName>
    </submittedName>
</protein>
<feature type="domain" description="Thiamine pyrophosphate enzyme TPP-binding" evidence="5">
    <location>
        <begin position="421"/>
        <end position="576"/>
    </location>
</feature>
<dbReference type="GO" id="GO:0000287">
    <property type="term" value="F:magnesium ion binding"/>
    <property type="evidence" value="ECO:0007669"/>
    <property type="project" value="InterPro"/>
</dbReference>
<dbReference type="Proteomes" id="UP000183447">
    <property type="component" value="Unassembled WGS sequence"/>
</dbReference>
<dbReference type="Pfam" id="PF02775">
    <property type="entry name" value="TPP_enzyme_C"/>
    <property type="match status" value="1"/>
</dbReference>
<evidence type="ECO:0000256" key="1">
    <source>
        <dbReference type="ARBA" id="ARBA00007812"/>
    </source>
</evidence>
<dbReference type="OrthoDB" id="7534569at2"/>
<reference evidence="7 8" key="1">
    <citation type="submission" date="2016-11" db="EMBL/GenBank/DDBJ databases">
        <authorList>
            <person name="Jaros S."/>
            <person name="Januszkiewicz K."/>
            <person name="Wedrychowicz H."/>
        </authorList>
    </citation>
    <scope>NUCLEOTIDE SEQUENCE [LARGE SCALE GENOMIC DNA]</scope>
    <source>
        <strain evidence="7 8">ATCC 23634</strain>
    </source>
</reference>
<gene>
    <name evidence="7" type="ORF">SAMN02983003_1565</name>
</gene>
<keyword evidence="8" id="KW-1185">Reference proteome</keyword>
<dbReference type="AlphaFoldDB" id="A0A1K2HWE4"/>
<dbReference type="PANTHER" id="PTHR18968">
    <property type="entry name" value="THIAMINE PYROPHOSPHATE ENZYMES"/>
    <property type="match status" value="1"/>
</dbReference>
<evidence type="ECO:0000259" key="6">
    <source>
        <dbReference type="Pfam" id="PF02776"/>
    </source>
</evidence>
<dbReference type="SUPFAM" id="SSF52518">
    <property type="entry name" value="Thiamin diphosphate-binding fold (THDP-binding)"/>
    <property type="match status" value="2"/>
</dbReference>
<dbReference type="InterPro" id="IPR029061">
    <property type="entry name" value="THDP-binding"/>
</dbReference>
<evidence type="ECO:0000256" key="2">
    <source>
        <dbReference type="ARBA" id="ARBA00023052"/>
    </source>
</evidence>
<dbReference type="STRING" id="665118.SAMN02983003_1565"/>
<comment type="similarity">
    <text evidence="1 3">Belongs to the TPP enzyme family.</text>
</comment>
<dbReference type="Pfam" id="PF02776">
    <property type="entry name" value="TPP_enzyme_N"/>
    <property type="match status" value="1"/>
</dbReference>
<dbReference type="CDD" id="cd02002">
    <property type="entry name" value="TPP_BFDC"/>
    <property type="match status" value="1"/>
</dbReference>
<evidence type="ECO:0000313" key="8">
    <source>
        <dbReference type="Proteomes" id="UP000183447"/>
    </source>
</evidence>
<dbReference type="GO" id="GO:0030976">
    <property type="term" value="F:thiamine pyrophosphate binding"/>
    <property type="evidence" value="ECO:0007669"/>
    <property type="project" value="InterPro"/>
</dbReference>
<dbReference type="GO" id="GO:0003984">
    <property type="term" value="F:acetolactate synthase activity"/>
    <property type="evidence" value="ECO:0007669"/>
    <property type="project" value="TreeGrafter"/>
</dbReference>
<dbReference type="InterPro" id="IPR012001">
    <property type="entry name" value="Thiamin_PyroP_enz_TPP-bd_dom"/>
</dbReference>
<evidence type="ECO:0000313" key="7">
    <source>
        <dbReference type="EMBL" id="SFZ83296.1"/>
    </source>
</evidence>
<feature type="domain" description="Thiamine pyrophosphate enzyme N-terminal TPP-binding" evidence="6">
    <location>
        <begin position="21"/>
        <end position="127"/>
    </location>
</feature>
<dbReference type="InterPro" id="IPR029035">
    <property type="entry name" value="DHS-like_NAD/FAD-binding_dom"/>
</dbReference>
<feature type="domain" description="Thiamine pyrophosphate enzyme central" evidence="4">
    <location>
        <begin position="218"/>
        <end position="301"/>
    </location>
</feature>
<dbReference type="EMBL" id="FPKU01000001">
    <property type="protein sequence ID" value="SFZ83296.1"/>
    <property type="molecule type" value="Genomic_DNA"/>
</dbReference>
<dbReference type="SUPFAM" id="SSF52467">
    <property type="entry name" value="DHS-like NAD/FAD-binding domain"/>
    <property type="match status" value="1"/>
</dbReference>
<accession>A0A1K2HWE4</accession>
<evidence type="ECO:0000259" key="4">
    <source>
        <dbReference type="Pfam" id="PF00205"/>
    </source>
</evidence>
<name>A0A1K2HWE4_9HYPH</name>
<dbReference type="Pfam" id="PF00205">
    <property type="entry name" value="TPP_enzyme_M"/>
    <property type="match status" value="1"/>
</dbReference>
<sequence>MAEHSREKSFTPVVTGEPEYGSDVIAAAIREQGFPYICLNPGASYRHLHDSLVNYLGNENPKILLCMHEEHAVSICQGWAKIMDRPLAAAVHSNVGLMHASMAIFDAWCDRTPVVIFGATGPIDATQRRPWIEWIHCTLDQGGLVRNFTKWDDMPASPEAAVESIRRATMLASARPSGPTYVNFDIGLQEKKLDSVPKLHDIRRFAAPADPEPPRAELEKAIALLANAKKPFIFSGRVSRSEEGWADRVKLAEMLGAVVLAHVKSPCSFPTTHPLFIGETGWKLSKPVLKHLKDADVVINLDWLDIGGTLNQAFPPGTESPPIISVSNDFQTHRGWNMDYMALPAVDVNIPTVPETAVARLIEGLAGKRAPARTYERRRLIPDAPKSATGPISLMDLARVFAIETQEMKVSLASRPLGWPNNANELEHPHDYLGHNGGGGVGSGPSIAIGVALALRDLQSERLPVAILGDGDFTMGMNCLWTAAHEKIPLLMIIANNHSYFNDEHHQGDVARSRGRPASNAWVGQRLEDPVPDLLSIARGQGIEGEGPIKDMADLPAALRRGFEKVRAGQPWVIDVHVPPEYARDPLFELAE</sequence>
<dbReference type="InterPro" id="IPR045229">
    <property type="entry name" value="TPP_enz"/>
</dbReference>
<dbReference type="InterPro" id="IPR011766">
    <property type="entry name" value="TPP_enzyme_TPP-bd"/>
</dbReference>
<dbReference type="RefSeq" id="WP_072340544.1">
    <property type="nucleotide sequence ID" value="NZ_FPKU01000001.1"/>
</dbReference>
<dbReference type="InterPro" id="IPR012000">
    <property type="entry name" value="Thiamin_PyroP_enz_cen_dom"/>
</dbReference>
<evidence type="ECO:0000256" key="3">
    <source>
        <dbReference type="RuleBase" id="RU362132"/>
    </source>
</evidence>
<dbReference type="Gene3D" id="3.40.50.970">
    <property type="match status" value="2"/>
</dbReference>
<dbReference type="Gene3D" id="3.40.50.1220">
    <property type="entry name" value="TPP-binding domain"/>
    <property type="match status" value="1"/>
</dbReference>
<keyword evidence="2 3" id="KW-0786">Thiamine pyrophosphate</keyword>